<dbReference type="Pfam" id="PF12867">
    <property type="entry name" value="DinB_2"/>
    <property type="match status" value="1"/>
</dbReference>
<dbReference type="InterPro" id="IPR024775">
    <property type="entry name" value="DinB-like"/>
</dbReference>
<evidence type="ECO:0000259" key="1">
    <source>
        <dbReference type="Pfam" id="PF12867"/>
    </source>
</evidence>
<organism evidence="2">
    <name type="scientific">Nonomuraea gerenzanensis</name>
    <dbReference type="NCBI Taxonomy" id="93944"/>
    <lineage>
        <taxon>Bacteria</taxon>
        <taxon>Bacillati</taxon>
        <taxon>Actinomycetota</taxon>
        <taxon>Actinomycetes</taxon>
        <taxon>Streptosporangiales</taxon>
        <taxon>Streptosporangiaceae</taxon>
        <taxon>Nonomuraea</taxon>
    </lineage>
</organism>
<gene>
    <name evidence="2" type="ORF">BN4615_P5419</name>
</gene>
<proteinExistence type="predicted"/>
<protein>
    <recommendedName>
        <fullName evidence="1">DinB-like domain-containing protein</fullName>
    </recommendedName>
</protein>
<reference evidence="2" key="1">
    <citation type="submission" date="2016-04" db="EMBL/GenBank/DDBJ databases">
        <authorList>
            <person name="Evans L.H."/>
            <person name="Alamgir A."/>
            <person name="Owens N."/>
            <person name="Weber N.D."/>
            <person name="Virtaneva K."/>
            <person name="Barbian K."/>
            <person name="Babar A."/>
            <person name="Rosenke K."/>
        </authorList>
    </citation>
    <scope>NUCLEOTIDE SEQUENCE</scope>
    <source>
        <strain evidence="2">Nono1</strain>
    </source>
</reference>
<evidence type="ECO:0000313" key="2">
    <source>
        <dbReference type="EMBL" id="SBO95903.1"/>
    </source>
</evidence>
<accession>A0A1M4EBC4</accession>
<feature type="domain" description="DinB-like" evidence="1">
    <location>
        <begin position="15"/>
        <end position="168"/>
    </location>
</feature>
<dbReference type="AlphaFoldDB" id="A0A1M4EBC4"/>
<dbReference type="EMBL" id="LT559118">
    <property type="protein sequence ID" value="SBO95903.1"/>
    <property type="molecule type" value="Genomic_DNA"/>
</dbReference>
<dbReference type="SUPFAM" id="SSF109854">
    <property type="entry name" value="DinB/YfiT-like putative metalloenzymes"/>
    <property type="match status" value="1"/>
</dbReference>
<dbReference type="InterPro" id="IPR034660">
    <property type="entry name" value="DinB/YfiT-like"/>
</dbReference>
<sequence length="180" mass="20156">MDMTDPATRDILLTFEHARSRLFGRLEGLTDAEYHWEPVSDCVGLRPGDDGVFRVDAVFPESSPDAPDPVTTIAWRIWHIGNLCLRGYVIYFFDDAPEFGDRDAWPGTAKEGLQALAEDWEHFTSRLAALDDERLLAPIGMGPAESTYTYLKLALHALVEVSHHGGEIGLLRDLYIRQGV</sequence>
<dbReference type="Gene3D" id="1.20.120.450">
    <property type="entry name" value="dinb family like domain"/>
    <property type="match status" value="1"/>
</dbReference>
<name>A0A1M4EBC4_9ACTN</name>